<dbReference type="AlphaFoldDB" id="A0A5N6RFW8"/>
<dbReference type="Proteomes" id="UP000327013">
    <property type="component" value="Chromosome 6"/>
</dbReference>
<accession>A0A5N6RFW8</accession>
<evidence type="ECO:0000313" key="1">
    <source>
        <dbReference type="EMBL" id="KAE8076661.1"/>
    </source>
</evidence>
<evidence type="ECO:0000313" key="2">
    <source>
        <dbReference type="Proteomes" id="UP000327013"/>
    </source>
</evidence>
<proteinExistence type="predicted"/>
<protein>
    <submittedName>
        <fullName evidence="1">Uncharacterized protein</fullName>
    </submittedName>
</protein>
<organism evidence="1 2">
    <name type="scientific">Carpinus fangiana</name>
    <dbReference type="NCBI Taxonomy" id="176857"/>
    <lineage>
        <taxon>Eukaryota</taxon>
        <taxon>Viridiplantae</taxon>
        <taxon>Streptophyta</taxon>
        <taxon>Embryophyta</taxon>
        <taxon>Tracheophyta</taxon>
        <taxon>Spermatophyta</taxon>
        <taxon>Magnoliopsida</taxon>
        <taxon>eudicotyledons</taxon>
        <taxon>Gunneridae</taxon>
        <taxon>Pentapetalae</taxon>
        <taxon>rosids</taxon>
        <taxon>fabids</taxon>
        <taxon>Fagales</taxon>
        <taxon>Betulaceae</taxon>
        <taxon>Carpinus</taxon>
    </lineage>
</organism>
<name>A0A5N6RFW8_9ROSI</name>
<sequence>MRKLNSNSTEMNAEIGKLGFRFIPVGASWTRSLWISDSQALRDGHSPSVEFGAPSALIGGTILKYPIF</sequence>
<keyword evidence="2" id="KW-1185">Reference proteome</keyword>
<dbReference type="EMBL" id="CM017326">
    <property type="protein sequence ID" value="KAE8076661.1"/>
    <property type="molecule type" value="Genomic_DNA"/>
</dbReference>
<gene>
    <name evidence="1" type="ORF">FH972_015296</name>
</gene>
<reference evidence="1 2" key="1">
    <citation type="submission" date="2019-06" db="EMBL/GenBank/DDBJ databases">
        <title>A chromosomal-level reference genome of Carpinus fangiana (Coryloideae, Betulaceae).</title>
        <authorList>
            <person name="Yang X."/>
            <person name="Wang Z."/>
            <person name="Zhang L."/>
            <person name="Hao G."/>
            <person name="Liu J."/>
            <person name="Yang Y."/>
        </authorList>
    </citation>
    <scope>NUCLEOTIDE SEQUENCE [LARGE SCALE GENOMIC DNA]</scope>
    <source>
        <strain evidence="1">Cfa_2016G</strain>
        <tissue evidence="1">Leaf</tissue>
    </source>
</reference>